<proteinExistence type="predicted"/>
<sequence>MTAFAIYINFAIFATKTSQLSQKISFVPLFFCCDIKNRLQNNPL</sequence>
<organism evidence="1">
    <name type="scientific">Podoviridae sp. ctxJ29</name>
    <dbReference type="NCBI Taxonomy" id="2827754"/>
    <lineage>
        <taxon>Viruses</taxon>
        <taxon>Duplodnaviria</taxon>
        <taxon>Heunggongvirae</taxon>
        <taxon>Uroviricota</taxon>
        <taxon>Caudoviricetes</taxon>
    </lineage>
</organism>
<reference evidence="1" key="1">
    <citation type="journal article" date="2021" name="Proc. Natl. Acad. Sci. U.S.A.">
        <title>A Catalog of Tens of Thousands of Viruses from Human Metagenomes Reveals Hidden Associations with Chronic Diseases.</title>
        <authorList>
            <person name="Tisza M.J."/>
            <person name="Buck C.B."/>
        </authorList>
    </citation>
    <scope>NUCLEOTIDE SEQUENCE</scope>
    <source>
        <strain evidence="1">CtxJ29</strain>
    </source>
</reference>
<dbReference type="EMBL" id="BK032546">
    <property type="protein sequence ID" value="DAF46903.1"/>
    <property type="molecule type" value="Genomic_DNA"/>
</dbReference>
<accession>A0A8S5S899</accession>
<evidence type="ECO:0000313" key="1">
    <source>
        <dbReference type="EMBL" id="DAF46903.1"/>
    </source>
</evidence>
<name>A0A8S5S899_9CAUD</name>
<protein>
    <submittedName>
        <fullName evidence="1">Uncharacterized protein</fullName>
    </submittedName>
</protein>